<evidence type="ECO:0000313" key="3">
    <source>
        <dbReference type="Proteomes" id="UP001239169"/>
    </source>
</evidence>
<evidence type="ECO:0000256" key="1">
    <source>
        <dbReference type="SAM" id="Phobius"/>
    </source>
</evidence>
<name>A0ABY8R5T3_PARBF</name>
<keyword evidence="1" id="KW-0812">Transmembrane</keyword>
<protein>
    <submittedName>
        <fullName evidence="2">Uncharacterized protein</fullName>
    </submittedName>
</protein>
<feature type="transmembrane region" description="Helical" evidence="1">
    <location>
        <begin position="12"/>
        <end position="29"/>
    </location>
</feature>
<dbReference type="EMBL" id="CP124685">
    <property type="protein sequence ID" value="WGX76904.1"/>
    <property type="molecule type" value="Genomic_DNA"/>
</dbReference>
<dbReference type="Proteomes" id="UP001239169">
    <property type="component" value="Chromosome"/>
</dbReference>
<evidence type="ECO:0000313" key="2">
    <source>
        <dbReference type="EMBL" id="WGX76904.1"/>
    </source>
</evidence>
<feature type="transmembrane region" description="Helical" evidence="1">
    <location>
        <begin position="41"/>
        <end position="64"/>
    </location>
</feature>
<gene>
    <name evidence="2" type="ORF">QJS64_07745</name>
</gene>
<proteinExistence type="predicted"/>
<feature type="transmembrane region" description="Helical" evidence="1">
    <location>
        <begin position="84"/>
        <end position="104"/>
    </location>
</feature>
<reference evidence="2 3" key="1">
    <citation type="submission" date="2023-04" db="EMBL/GenBank/DDBJ databases">
        <title>Bacteria Genome Submission.</title>
        <authorList>
            <person name="Isaac P."/>
        </authorList>
    </citation>
    <scope>NUCLEOTIDE SEQUENCE [LARGE SCALE GENOMIC DNA]</scope>
    <source>
        <strain evidence="2 3">SampleS7P1</strain>
    </source>
</reference>
<keyword evidence="3" id="KW-1185">Reference proteome</keyword>
<keyword evidence="1" id="KW-0472">Membrane</keyword>
<sequence length="120" mass="14113">MYVHNWGEYFTFVWFAVLTVSVIQYNFLYRNTEYLYSEKPNVFELTISMFSVFAGIFILLIPHTKVFFMIGGGGDPKIDFLSKILLSIYGILLILLDNHTLLFFNKFICKINRSNFNKLN</sequence>
<keyword evidence="1" id="KW-1133">Transmembrane helix</keyword>
<accession>A0ABY8R5T3</accession>
<organism evidence="2 3">
    <name type="scientific">Paraclostridium bifermentans</name>
    <name type="common">Clostridium bifermentans</name>
    <dbReference type="NCBI Taxonomy" id="1490"/>
    <lineage>
        <taxon>Bacteria</taxon>
        <taxon>Bacillati</taxon>
        <taxon>Bacillota</taxon>
        <taxon>Clostridia</taxon>
        <taxon>Peptostreptococcales</taxon>
        <taxon>Peptostreptococcaceae</taxon>
        <taxon>Paraclostridium</taxon>
    </lineage>
</organism>